<dbReference type="STRING" id="150374.A0A0M9VWP3"/>
<dbReference type="InterPro" id="IPR021765">
    <property type="entry name" value="UstYa-like"/>
</dbReference>
<evidence type="ECO:0000313" key="7">
    <source>
        <dbReference type="Proteomes" id="UP000053831"/>
    </source>
</evidence>
<dbReference type="PANTHER" id="PTHR33365:SF11">
    <property type="entry name" value="TAT PATHWAY SIGNAL SEQUENCE"/>
    <property type="match status" value="1"/>
</dbReference>
<evidence type="ECO:0000313" key="6">
    <source>
        <dbReference type="EMBL" id="KOS22273.1"/>
    </source>
</evidence>
<gene>
    <name evidence="6" type="ORF">ESCO_001437</name>
</gene>
<reference evidence="6 7" key="1">
    <citation type="submission" date="2015-07" db="EMBL/GenBank/DDBJ databases">
        <title>The genome of the fungus Escovopsis weberi, a specialized disease agent of ant agriculture.</title>
        <authorList>
            <person name="de Man T.J."/>
            <person name="Stajich J.E."/>
            <person name="Kubicek C.P."/>
            <person name="Chenthamara K."/>
            <person name="Atanasova L."/>
            <person name="Druzhinina I.S."/>
            <person name="Birnbaum S."/>
            <person name="Barribeau S.M."/>
            <person name="Teiling C."/>
            <person name="Suen G."/>
            <person name="Currie C."/>
            <person name="Gerardo N.M."/>
        </authorList>
    </citation>
    <scope>NUCLEOTIDE SEQUENCE [LARGE SCALE GENOMIC DNA]</scope>
</reference>
<feature type="signal peptide" evidence="5">
    <location>
        <begin position="1"/>
        <end position="33"/>
    </location>
</feature>
<dbReference type="Pfam" id="PF11807">
    <property type="entry name" value="UstYa"/>
    <property type="match status" value="1"/>
</dbReference>
<keyword evidence="2" id="KW-0560">Oxidoreductase</keyword>
<feature type="region of interest" description="Disordered" evidence="4">
    <location>
        <begin position="144"/>
        <end position="165"/>
    </location>
</feature>
<proteinExistence type="inferred from homology"/>
<dbReference type="GO" id="GO:0016491">
    <property type="term" value="F:oxidoreductase activity"/>
    <property type="evidence" value="ECO:0007669"/>
    <property type="project" value="UniProtKB-KW"/>
</dbReference>
<dbReference type="OrthoDB" id="4883724at2759"/>
<dbReference type="PANTHER" id="PTHR33365">
    <property type="entry name" value="YALI0B05434P"/>
    <property type="match status" value="1"/>
</dbReference>
<feature type="chain" id="PRO_5005839606" evidence="5">
    <location>
        <begin position="34"/>
        <end position="246"/>
    </location>
</feature>
<protein>
    <submittedName>
        <fullName evidence="6">Uncharacterized protein</fullName>
    </submittedName>
</protein>
<evidence type="ECO:0000256" key="1">
    <source>
        <dbReference type="ARBA" id="ARBA00004685"/>
    </source>
</evidence>
<dbReference type="EMBL" id="LGSR01000006">
    <property type="protein sequence ID" value="KOS22273.1"/>
    <property type="molecule type" value="Genomic_DNA"/>
</dbReference>
<keyword evidence="7" id="KW-1185">Reference proteome</keyword>
<comment type="similarity">
    <text evidence="3">Belongs to the ustYa family.</text>
</comment>
<name>A0A0M9VWP3_ESCWE</name>
<evidence type="ECO:0000256" key="4">
    <source>
        <dbReference type="SAM" id="MobiDB-lite"/>
    </source>
</evidence>
<evidence type="ECO:0000256" key="5">
    <source>
        <dbReference type="SAM" id="SignalP"/>
    </source>
</evidence>
<keyword evidence="5" id="KW-0732">Signal</keyword>
<comment type="pathway">
    <text evidence="1">Mycotoxin biosynthesis.</text>
</comment>
<dbReference type="AlphaFoldDB" id="A0A0M9VWP3"/>
<comment type="caution">
    <text evidence="6">The sequence shown here is derived from an EMBL/GenBank/DDBJ whole genome shotgun (WGS) entry which is preliminary data.</text>
</comment>
<evidence type="ECO:0000256" key="2">
    <source>
        <dbReference type="ARBA" id="ARBA00023002"/>
    </source>
</evidence>
<dbReference type="Proteomes" id="UP000053831">
    <property type="component" value="Unassembled WGS sequence"/>
</dbReference>
<evidence type="ECO:0000256" key="3">
    <source>
        <dbReference type="ARBA" id="ARBA00035112"/>
    </source>
</evidence>
<sequence>MAGWSALHMSLAACLSSALTTLTILLLIRPGHENIVTHVVDRMRYSSLSSHSSPPTSPCTTGWREDGAGTITPWRQDLAPTVFVKAPWKDPLYGEAGSYRGGLDEEGFWEALLTPNGGFLDIDLQDGQNHSVGVSMRSAILHGGMHSQGQHTRAGRRGPPPPGKKVDQHIMHCFDYIAQAMLCAADDAVEGYVVKFDEKGMETDVIDGRGQVHQCRNATTLFDYVLQSERRPVRVDLLGEHSVFPD</sequence>
<accession>A0A0M9VWP3</accession>
<organism evidence="6 7">
    <name type="scientific">Escovopsis weberi</name>
    <dbReference type="NCBI Taxonomy" id="150374"/>
    <lineage>
        <taxon>Eukaryota</taxon>
        <taxon>Fungi</taxon>
        <taxon>Dikarya</taxon>
        <taxon>Ascomycota</taxon>
        <taxon>Pezizomycotina</taxon>
        <taxon>Sordariomycetes</taxon>
        <taxon>Hypocreomycetidae</taxon>
        <taxon>Hypocreales</taxon>
        <taxon>Hypocreaceae</taxon>
        <taxon>Escovopsis</taxon>
    </lineage>
</organism>
<dbReference type="GO" id="GO:0043386">
    <property type="term" value="P:mycotoxin biosynthetic process"/>
    <property type="evidence" value="ECO:0007669"/>
    <property type="project" value="InterPro"/>
</dbReference>